<comment type="caution">
    <text evidence="4">The sequence shown here is derived from an EMBL/GenBank/DDBJ whole genome shotgun (WGS) entry which is preliminary data.</text>
</comment>
<proteinExistence type="predicted"/>
<dbReference type="PANTHER" id="PTHR47481:SF22">
    <property type="entry name" value="RETROTRANSPOSON GAG DOMAIN-CONTAINING PROTEIN"/>
    <property type="match status" value="1"/>
</dbReference>
<dbReference type="Pfam" id="PF22936">
    <property type="entry name" value="Pol_BBD"/>
    <property type="match status" value="1"/>
</dbReference>
<sequence length="357" mass="39752">MNEDDLIDKILDGLRDDYKEIIRAAQARDTMIMFDELHEKLLNFETSLQGAKSEPSHFPALANPANHNTTSWRPSFNSGNTNNNWHPSIHFGNNRTDWRPSPNTNNRSPAFPNAGQNSSRSQLPLSRPYLGYFQICGIQGHTAKRCPSFRLVPNQLNTTPIAPVNITLTPWQPRAHFAANTTPTTPQWLLDSGASHYVTSNLSNLSLHTPYTSSDGIMIGDGSSLPITHTGSTSFTTHTTSFKLDNVLCVPSMRKNLISISQFCTSNNVSVEFLPSSFHVEELRTRAILLKGHTEDGVYEWPVSSSPIAPLIAFSSVKTSSSEWHHRLGHSTFPILKHIVSHYQLDLSSSLISDFFV</sequence>
<dbReference type="PANTHER" id="PTHR47481">
    <property type="match status" value="1"/>
</dbReference>
<evidence type="ECO:0000259" key="3">
    <source>
        <dbReference type="Pfam" id="PF22936"/>
    </source>
</evidence>
<dbReference type="EMBL" id="QGNW01000440">
    <property type="protein sequence ID" value="RVW71348.1"/>
    <property type="molecule type" value="Genomic_DNA"/>
</dbReference>
<accession>A0A438CSZ1</accession>
<evidence type="ECO:0000313" key="5">
    <source>
        <dbReference type="EMBL" id="RVW71348.1"/>
    </source>
</evidence>
<name>A0A438CSZ1_VITVI</name>
<protein>
    <submittedName>
        <fullName evidence="4">Retrovirus-related Pol polyprotein from transposon RE2</fullName>
    </submittedName>
</protein>
<dbReference type="Pfam" id="PF13976">
    <property type="entry name" value="gag_pre-integrs"/>
    <property type="match status" value="1"/>
</dbReference>
<reference evidence="4 6" key="1">
    <citation type="journal article" date="2018" name="PLoS Genet.">
        <title>Population sequencing reveals clonal diversity and ancestral inbreeding in the grapevine cultivar Chardonnay.</title>
        <authorList>
            <person name="Roach M.J."/>
            <person name="Johnson D.L."/>
            <person name="Bohlmann J."/>
            <person name="van Vuuren H.J."/>
            <person name="Jones S.J."/>
            <person name="Pretorius I.S."/>
            <person name="Schmidt S.A."/>
            <person name="Borneman A.R."/>
        </authorList>
    </citation>
    <scope>NUCLEOTIDE SEQUENCE [LARGE SCALE GENOMIC DNA]</scope>
    <source>
        <strain evidence="6">cv. Chardonnay</strain>
        <strain evidence="4">I10V1</strain>
        <tissue evidence="4">Leaf</tissue>
    </source>
</reference>
<gene>
    <name evidence="4" type="primary">RE2_601</name>
    <name evidence="5" type="synonym">RE2_495</name>
    <name evidence="5" type="ORF">CK203_059969</name>
    <name evidence="4" type="ORF">CK203_115264</name>
</gene>
<feature type="domain" description="GAG-pre-integrase" evidence="2">
    <location>
        <begin position="297"/>
        <end position="347"/>
    </location>
</feature>
<dbReference type="EMBL" id="QGNW01002017">
    <property type="protein sequence ID" value="RVW26326.1"/>
    <property type="molecule type" value="Genomic_DNA"/>
</dbReference>
<dbReference type="InterPro" id="IPR025724">
    <property type="entry name" value="GAG-pre-integrase_dom"/>
</dbReference>
<evidence type="ECO:0000313" key="4">
    <source>
        <dbReference type="EMBL" id="RVW26326.1"/>
    </source>
</evidence>
<dbReference type="AlphaFoldDB" id="A0A438CSZ1"/>
<dbReference type="Proteomes" id="UP000288805">
    <property type="component" value="Unassembled WGS sequence"/>
</dbReference>
<dbReference type="InterPro" id="IPR054722">
    <property type="entry name" value="PolX-like_BBD"/>
</dbReference>
<evidence type="ECO:0000313" key="6">
    <source>
        <dbReference type="Proteomes" id="UP000288805"/>
    </source>
</evidence>
<feature type="region of interest" description="Disordered" evidence="1">
    <location>
        <begin position="83"/>
        <end position="121"/>
    </location>
</feature>
<organism evidence="4 6">
    <name type="scientific">Vitis vinifera</name>
    <name type="common">Grape</name>
    <dbReference type="NCBI Taxonomy" id="29760"/>
    <lineage>
        <taxon>Eukaryota</taxon>
        <taxon>Viridiplantae</taxon>
        <taxon>Streptophyta</taxon>
        <taxon>Embryophyta</taxon>
        <taxon>Tracheophyta</taxon>
        <taxon>Spermatophyta</taxon>
        <taxon>Magnoliopsida</taxon>
        <taxon>eudicotyledons</taxon>
        <taxon>Gunneridae</taxon>
        <taxon>Pentapetalae</taxon>
        <taxon>rosids</taxon>
        <taxon>Vitales</taxon>
        <taxon>Vitaceae</taxon>
        <taxon>Viteae</taxon>
        <taxon>Vitis</taxon>
    </lineage>
</organism>
<evidence type="ECO:0000256" key="1">
    <source>
        <dbReference type="SAM" id="MobiDB-lite"/>
    </source>
</evidence>
<feature type="domain" description="Retrovirus-related Pol polyprotein from transposon TNT 1-94-like beta-barrel" evidence="3">
    <location>
        <begin position="188"/>
        <end position="264"/>
    </location>
</feature>
<evidence type="ECO:0000259" key="2">
    <source>
        <dbReference type="Pfam" id="PF13976"/>
    </source>
</evidence>